<evidence type="ECO:0000256" key="1">
    <source>
        <dbReference type="SAM" id="Phobius"/>
    </source>
</evidence>
<dbReference type="PANTHER" id="PTHR12302:SF26">
    <property type="entry name" value="BLR1266 PROTEIN"/>
    <property type="match status" value="1"/>
</dbReference>
<evidence type="ECO:0000313" key="4">
    <source>
        <dbReference type="Proteomes" id="UP001595887"/>
    </source>
</evidence>
<evidence type="ECO:0000313" key="3">
    <source>
        <dbReference type="EMBL" id="MFC4290902.1"/>
    </source>
</evidence>
<keyword evidence="1" id="KW-0812">Transmembrane</keyword>
<accession>A0ABV8RD94</accession>
<evidence type="ECO:0000259" key="2">
    <source>
        <dbReference type="PROSITE" id="PS50830"/>
    </source>
</evidence>
<dbReference type="Proteomes" id="UP001595887">
    <property type="component" value="Unassembled WGS sequence"/>
</dbReference>
<keyword evidence="4" id="KW-1185">Reference proteome</keyword>
<name>A0ABV8RD94_9SPHN</name>
<dbReference type="SUPFAM" id="SSF50199">
    <property type="entry name" value="Staphylococcal nuclease"/>
    <property type="match status" value="1"/>
</dbReference>
<organism evidence="3 4">
    <name type="scientific">Sphingorhabdus arenilitoris</name>
    <dbReference type="NCBI Taxonomy" id="1490041"/>
    <lineage>
        <taxon>Bacteria</taxon>
        <taxon>Pseudomonadati</taxon>
        <taxon>Pseudomonadota</taxon>
        <taxon>Alphaproteobacteria</taxon>
        <taxon>Sphingomonadales</taxon>
        <taxon>Sphingomonadaceae</taxon>
        <taxon>Sphingorhabdus</taxon>
    </lineage>
</organism>
<gene>
    <name evidence="3" type="ORF">ACFOWX_00545</name>
</gene>
<feature type="transmembrane region" description="Helical" evidence="1">
    <location>
        <begin position="21"/>
        <end position="42"/>
    </location>
</feature>
<dbReference type="EMBL" id="JBHSDH010000005">
    <property type="protein sequence ID" value="MFC4290902.1"/>
    <property type="molecule type" value="Genomic_DNA"/>
</dbReference>
<proteinExistence type="predicted"/>
<dbReference type="Gene3D" id="2.40.50.90">
    <property type="match status" value="1"/>
</dbReference>
<dbReference type="InterPro" id="IPR035437">
    <property type="entry name" value="SNase_OB-fold_sf"/>
</dbReference>
<dbReference type="SMART" id="SM00318">
    <property type="entry name" value="SNc"/>
    <property type="match status" value="1"/>
</dbReference>
<protein>
    <submittedName>
        <fullName evidence="3">Thermonuclease family protein</fullName>
    </submittedName>
</protein>
<dbReference type="PANTHER" id="PTHR12302">
    <property type="entry name" value="EBNA2 BINDING PROTEIN P100"/>
    <property type="match status" value="1"/>
</dbReference>
<reference evidence="4" key="1">
    <citation type="journal article" date="2019" name="Int. J. Syst. Evol. Microbiol.">
        <title>The Global Catalogue of Microorganisms (GCM) 10K type strain sequencing project: providing services to taxonomists for standard genome sequencing and annotation.</title>
        <authorList>
            <consortium name="The Broad Institute Genomics Platform"/>
            <consortium name="The Broad Institute Genome Sequencing Center for Infectious Disease"/>
            <person name="Wu L."/>
            <person name="Ma J."/>
        </authorList>
    </citation>
    <scope>NUCLEOTIDE SEQUENCE [LARGE SCALE GENOMIC DNA]</scope>
    <source>
        <strain evidence="4">CECT 8531</strain>
    </source>
</reference>
<dbReference type="Pfam" id="PF00565">
    <property type="entry name" value="SNase"/>
    <property type="match status" value="1"/>
</dbReference>
<comment type="caution">
    <text evidence="3">The sequence shown here is derived from an EMBL/GenBank/DDBJ whole genome shotgun (WGS) entry which is preliminary data.</text>
</comment>
<dbReference type="InterPro" id="IPR016071">
    <property type="entry name" value="Staphylococal_nuclease_OB-fold"/>
</dbReference>
<keyword evidence="1" id="KW-1133">Transmembrane helix</keyword>
<dbReference type="PROSITE" id="PS50830">
    <property type="entry name" value="TNASE_3"/>
    <property type="match status" value="1"/>
</dbReference>
<sequence length="193" mass="21392">MPKNRIAFPKSHAAKRSASRAFWNKVTMIIALMFMLGGAYIYSVYNDNREIFIPSPGAAIRAADGDSFSVGAKKLRLRGIDAPERDQICVDENGKDWPCGLAAKAALARLLEQPNLTCEAGAYDRFGRALAKCAVSEHSDIAANLVASGFAVSQEFNGIRDYSREEDRARSAKRGIWRGTFTPPREWRDTHPR</sequence>
<feature type="domain" description="TNase-like" evidence="2">
    <location>
        <begin position="53"/>
        <end position="179"/>
    </location>
</feature>
<keyword evidence="1" id="KW-0472">Membrane</keyword>